<proteinExistence type="predicted"/>
<organism evidence="1">
    <name type="scientific">Vibrio virus vB_VspP_SBP1</name>
    <dbReference type="NCBI Taxonomy" id="2500581"/>
    <lineage>
        <taxon>Viruses</taxon>
        <taxon>Duplodnaviria</taxon>
        <taxon>Heunggongvirae</taxon>
        <taxon>Uroviricota</taxon>
        <taxon>Caudoviricetes</taxon>
        <taxon>Schitoviridae</taxon>
        <taxon>Electravirus</taxon>
        <taxon>Electravirus Sbp1</taxon>
    </lineage>
</organism>
<keyword evidence="2" id="KW-1185">Reference proteome</keyword>
<gene>
    <name evidence="1" type="ORF">SBP1_gp079</name>
</gene>
<dbReference type="Proteomes" id="UP000290131">
    <property type="component" value="Segment"/>
</dbReference>
<protein>
    <submittedName>
        <fullName evidence="1">Uncharacterized protein</fullName>
    </submittedName>
</protein>
<evidence type="ECO:0000313" key="1">
    <source>
        <dbReference type="EMBL" id="AZU99671.1"/>
    </source>
</evidence>
<evidence type="ECO:0000313" key="2">
    <source>
        <dbReference type="Proteomes" id="UP000290131"/>
    </source>
</evidence>
<reference evidence="1" key="1">
    <citation type="submission" date="2018-12" db="EMBL/GenBank/DDBJ databases">
        <title>Characterization of a N4-like bacteriophage infecting a coral-derived Vibrio strain.</title>
        <authorList>
            <person name="Huang S."/>
        </authorList>
    </citation>
    <scope>NUCLEOTIDE SEQUENCE [LARGE SCALE GENOMIC DNA]</scope>
</reference>
<name>A0A3T0IIP1_9CAUD</name>
<accession>A0A3T0IIP1</accession>
<dbReference type="EMBL" id="MK301608">
    <property type="protein sequence ID" value="AZU99671.1"/>
    <property type="molecule type" value="Genomic_DNA"/>
</dbReference>
<sequence length="97" mass="11242">MDALMGINAQMITDKQFAEILKPLDFEYDTSHDNIYVDDDELIAVVDSIPDGDDWKRDYFVVMVRIPDTDDERTLALRAACVLHNIEVRELKDSDHR</sequence>